<organism evidence="7 8">
    <name type="scientific">Ophiocordyceps polyrhachis-furcata BCC 54312</name>
    <dbReference type="NCBI Taxonomy" id="1330021"/>
    <lineage>
        <taxon>Eukaryota</taxon>
        <taxon>Fungi</taxon>
        <taxon>Dikarya</taxon>
        <taxon>Ascomycota</taxon>
        <taxon>Pezizomycotina</taxon>
        <taxon>Sordariomycetes</taxon>
        <taxon>Hypocreomycetidae</taxon>
        <taxon>Hypocreales</taxon>
        <taxon>Ophiocordycipitaceae</taxon>
        <taxon>Ophiocordyceps</taxon>
    </lineage>
</organism>
<evidence type="ECO:0000259" key="6">
    <source>
        <dbReference type="PROSITE" id="PS50011"/>
    </source>
</evidence>
<keyword evidence="2" id="KW-0808">Transferase</keyword>
<evidence type="ECO:0000313" key="8">
    <source>
        <dbReference type="Proteomes" id="UP000253664"/>
    </source>
</evidence>
<dbReference type="Pfam" id="PF00069">
    <property type="entry name" value="Pkinase"/>
    <property type="match status" value="1"/>
</dbReference>
<keyword evidence="8" id="KW-1185">Reference proteome</keyword>
<dbReference type="OrthoDB" id="1668230at2759"/>
<dbReference type="AlphaFoldDB" id="A0A367L5J3"/>
<accession>A0A367L5J3</accession>
<feature type="domain" description="Protein kinase" evidence="6">
    <location>
        <begin position="19"/>
        <end position="271"/>
    </location>
</feature>
<evidence type="ECO:0000256" key="4">
    <source>
        <dbReference type="ARBA" id="ARBA00022777"/>
    </source>
</evidence>
<protein>
    <recommendedName>
        <fullName evidence="1">non-specific serine/threonine protein kinase</fullName>
        <ecNumber evidence="1">2.7.11.1</ecNumber>
    </recommendedName>
</protein>
<dbReference type="InterPro" id="IPR000719">
    <property type="entry name" value="Prot_kinase_dom"/>
</dbReference>
<dbReference type="STRING" id="1330021.A0A367L5J3"/>
<proteinExistence type="predicted"/>
<keyword evidence="5" id="KW-0067">ATP-binding</keyword>
<dbReference type="GO" id="GO:0005524">
    <property type="term" value="F:ATP binding"/>
    <property type="evidence" value="ECO:0007669"/>
    <property type="project" value="UniProtKB-KW"/>
</dbReference>
<evidence type="ECO:0000256" key="5">
    <source>
        <dbReference type="ARBA" id="ARBA00022840"/>
    </source>
</evidence>
<evidence type="ECO:0000256" key="3">
    <source>
        <dbReference type="ARBA" id="ARBA00022741"/>
    </source>
</evidence>
<sequence>MSSAVPDYEVVEYHYYYPRGVLDILASGTSAFIGEVNDSTILKYPLEQGGDLSRIEHEYKLLKIIGPHERIIAITEQGLTNDGLYLERASNGTLLDFMSESREHALSLRKRIAWCREVVEAVAYVHSKNVIHCDINPANILLDDKLHIRLADFQGCHLGDSGEELLPALVGEPCRYFCPRNEDSGASRKTDIFALGSTIHFIVTGEEVFPDIIAGEEDWDERVRSRFASRAFPDNSHPCASITRKCWMQQYMSASEVLGDVKKVEQLNGWV</sequence>
<dbReference type="PROSITE" id="PS50011">
    <property type="entry name" value="PROTEIN_KINASE_DOM"/>
    <property type="match status" value="1"/>
</dbReference>
<evidence type="ECO:0000256" key="2">
    <source>
        <dbReference type="ARBA" id="ARBA00022679"/>
    </source>
</evidence>
<dbReference type="CDD" id="cd00180">
    <property type="entry name" value="PKc"/>
    <property type="match status" value="1"/>
</dbReference>
<dbReference type="PANTHER" id="PTHR43671:SF13">
    <property type="entry name" value="SERINE_THREONINE-PROTEIN KINASE NEK2"/>
    <property type="match status" value="1"/>
</dbReference>
<keyword evidence="4" id="KW-0418">Kinase</keyword>
<gene>
    <name evidence="7" type="ORF">L249_3977</name>
</gene>
<dbReference type="GO" id="GO:0004674">
    <property type="term" value="F:protein serine/threonine kinase activity"/>
    <property type="evidence" value="ECO:0007669"/>
    <property type="project" value="UniProtKB-EC"/>
</dbReference>
<dbReference type="InterPro" id="IPR050660">
    <property type="entry name" value="NEK_Ser/Thr_kinase"/>
</dbReference>
<dbReference type="PANTHER" id="PTHR43671">
    <property type="entry name" value="SERINE/THREONINE-PROTEIN KINASE NEK"/>
    <property type="match status" value="1"/>
</dbReference>
<reference evidence="7 8" key="1">
    <citation type="journal article" date="2015" name="BMC Genomics">
        <title>Insights from the genome of Ophiocordyceps polyrhachis-furcata to pathogenicity and host specificity in insect fungi.</title>
        <authorList>
            <person name="Wichadakul D."/>
            <person name="Kobmoo N."/>
            <person name="Ingsriswang S."/>
            <person name="Tangphatsornruang S."/>
            <person name="Chantasingh D."/>
            <person name="Luangsa-ard J.J."/>
            <person name="Eurwilaichitr L."/>
        </authorList>
    </citation>
    <scope>NUCLEOTIDE SEQUENCE [LARGE SCALE GENOMIC DNA]</scope>
    <source>
        <strain evidence="7 8">BCC 54312</strain>
    </source>
</reference>
<name>A0A367L5J3_9HYPO</name>
<evidence type="ECO:0000256" key="1">
    <source>
        <dbReference type="ARBA" id="ARBA00012513"/>
    </source>
</evidence>
<dbReference type="EC" id="2.7.11.1" evidence="1"/>
<dbReference type="InterPro" id="IPR011009">
    <property type="entry name" value="Kinase-like_dom_sf"/>
</dbReference>
<comment type="caution">
    <text evidence="7">The sequence shown here is derived from an EMBL/GenBank/DDBJ whole genome shotgun (WGS) entry which is preliminary data.</text>
</comment>
<evidence type="ECO:0000313" key="7">
    <source>
        <dbReference type="EMBL" id="RCI09700.1"/>
    </source>
</evidence>
<dbReference type="SUPFAM" id="SSF56112">
    <property type="entry name" value="Protein kinase-like (PK-like)"/>
    <property type="match status" value="1"/>
</dbReference>
<dbReference type="Gene3D" id="1.10.510.10">
    <property type="entry name" value="Transferase(Phosphotransferase) domain 1"/>
    <property type="match status" value="1"/>
</dbReference>
<dbReference type="EMBL" id="LKCN02000014">
    <property type="protein sequence ID" value="RCI09700.1"/>
    <property type="molecule type" value="Genomic_DNA"/>
</dbReference>
<keyword evidence="3" id="KW-0547">Nucleotide-binding</keyword>
<dbReference type="Proteomes" id="UP000253664">
    <property type="component" value="Unassembled WGS sequence"/>
</dbReference>